<evidence type="ECO:0000256" key="1">
    <source>
        <dbReference type="SAM" id="SignalP"/>
    </source>
</evidence>
<feature type="chain" id="PRO_5004820121" description="RxLR effector protein" evidence="1">
    <location>
        <begin position="32"/>
        <end position="52"/>
    </location>
</feature>
<sequence length="52" mass="5073">TSPSTLHTNTMQIFRVVIVAIAAFAMQGTQALSTGTAPGLAAGTTGGGNANP</sequence>
<evidence type="ECO:0000313" key="2">
    <source>
        <dbReference type="EMBL" id="ETM37308.1"/>
    </source>
</evidence>
<proteinExistence type="predicted"/>
<reference evidence="2" key="1">
    <citation type="submission" date="2013-11" db="EMBL/GenBank/DDBJ databases">
        <title>The Genome Sequence of Phytophthora parasitica IAC_01/95.</title>
        <authorList>
            <consortium name="The Broad Institute Genomics Platform"/>
            <person name="Russ C."/>
            <person name="Tyler B."/>
            <person name="Panabieres F."/>
            <person name="Shan W."/>
            <person name="Tripathy S."/>
            <person name="Grunwald N."/>
            <person name="Machado M."/>
            <person name="Johnson C.S."/>
            <person name="Arredondo F."/>
            <person name="Hong C."/>
            <person name="Coffey M."/>
            <person name="Young S.K."/>
            <person name="Zeng Q."/>
            <person name="Gargeya S."/>
            <person name="Fitzgerald M."/>
            <person name="Abouelleil A."/>
            <person name="Alvarado L."/>
            <person name="Chapman S.B."/>
            <person name="Gainer-Dewar J."/>
            <person name="Goldberg J."/>
            <person name="Griggs A."/>
            <person name="Gujja S."/>
            <person name="Hansen M."/>
            <person name="Howarth C."/>
            <person name="Imamovic A."/>
            <person name="Ireland A."/>
            <person name="Larimer J."/>
            <person name="McCowan C."/>
            <person name="Murphy C."/>
            <person name="Pearson M."/>
            <person name="Poon T.W."/>
            <person name="Priest M."/>
            <person name="Roberts A."/>
            <person name="Saif S."/>
            <person name="Shea T."/>
            <person name="Sykes S."/>
            <person name="Wortman J."/>
            <person name="Nusbaum C."/>
            <person name="Birren B."/>
        </authorList>
    </citation>
    <scope>NUCLEOTIDE SEQUENCE [LARGE SCALE GENOMIC DNA]</scope>
    <source>
        <strain evidence="2">IAC_01/95</strain>
    </source>
</reference>
<feature type="non-terminal residue" evidence="2">
    <location>
        <position position="1"/>
    </location>
</feature>
<dbReference type="Proteomes" id="UP000054532">
    <property type="component" value="Unassembled WGS sequence"/>
</dbReference>
<gene>
    <name evidence="2" type="ORF">L914_16126</name>
</gene>
<name>W2MNW4_PHYNI</name>
<feature type="non-terminal residue" evidence="2">
    <location>
        <position position="52"/>
    </location>
</feature>
<accession>W2MNW4</accession>
<keyword evidence="1" id="KW-0732">Signal</keyword>
<evidence type="ECO:0008006" key="3">
    <source>
        <dbReference type="Google" id="ProtNLM"/>
    </source>
</evidence>
<feature type="signal peptide" evidence="1">
    <location>
        <begin position="1"/>
        <end position="31"/>
    </location>
</feature>
<dbReference type="AlphaFoldDB" id="W2MNW4"/>
<protein>
    <recommendedName>
        <fullName evidence="3">RxLR effector protein</fullName>
    </recommendedName>
</protein>
<dbReference type="EMBL" id="KI695137">
    <property type="protein sequence ID" value="ETM37308.1"/>
    <property type="molecule type" value="Genomic_DNA"/>
</dbReference>
<organism evidence="2">
    <name type="scientific">Phytophthora nicotianae</name>
    <name type="common">Potato buckeye rot agent</name>
    <name type="synonym">Phytophthora parasitica</name>
    <dbReference type="NCBI Taxonomy" id="4792"/>
    <lineage>
        <taxon>Eukaryota</taxon>
        <taxon>Sar</taxon>
        <taxon>Stramenopiles</taxon>
        <taxon>Oomycota</taxon>
        <taxon>Peronosporomycetes</taxon>
        <taxon>Peronosporales</taxon>
        <taxon>Peronosporaceae</taxon>
        <taxon>Phytophthora</taxon>
    </lineage>
</organism>